<reference evidence="3 4" key="1">
    <citation type="submission" date="2019-01" db="EMBL/GenBank/DDBJ databases">
        <title>Lactibacter flavus gen. nov., sp. nov., a novel bacterium of the family Propionibacteriaceae isolated from raw milk and dairy products.</title>
        <authorList>
            <person name="Huptas C."/>
            <person name="Wenning M."/>
            <person name="Breitenwieser F."/>
            <person name="Doll E."/>
            <person name="Von Neubeck M."/>
            <person name="Busse H.-J."/>
            <person name="Scherer S."/>
        </authorList>
    </citation>
    <scope>NUCLEOTIDE SEQUENCE [LARGE SCALE GENOMIC DNA]</scope>
    <source>
        <strain evidence="3 4">KCTC 33808</strain>
    </source>
</reference>
<feature type="domain" description="VanZ-like" evidence="2">
    <location>
        <begin position="50"/>
        <end position="186"/>
    </location>
</feature>
<feature type="transmembrane region" description="Helical" evidence="1">
    <location>
        <begin position="333"/>
        <end position="351"/>
    </location>
</feature>
<keyword evidence="1" id="KW-0812">Transmembrane</keyword>
<protein>
    <submittedName>
        <fullName evidence="3">VanZ family protein</fullName>
    </submittedName>
</protein>
<dbReference type="InterPro" id="IPR053150">
    <property type="entry name" value="Teicoplanin_resist-assoc"/>
</dbReference>
<feature type="transmembrane region" description="Helical" evidence="1">
    <location>
        <begin position="12"/>
        <end position="31"/>
    </location>
</feature>
<keyword evidence="1" id="KW-1133">Transmembrane helix</keyword>
<feature type="transmembrane region" description="Helical" evidence="1">
    <location>
        <begin position="212"/>
        <end position="242"/>
    </location>
</feature>
<gene>
    <name evidence="3" type="ORF">ET989_05490</name>
</gene>
<proteinExistence type="predicted"/>
<keyword evidence="4" id="KW-1185">Reference proteome</keyword>
<comment type="caution">
    <text evidence="3">The sequence shown here is derived from an EMBL/GenBank/DDBJ whole genome shotgun (WGS) entry which is preliminary data.</text>
</comment>
<dbReference type="AlphaFoldDB" id="A0A4Q9KEQ4"/>
<sequence length="392" mass="42488">MSTWIAQGQLALVNALIVFVLTFVPIVVWQYRRYGRPHPARLLGAFGLASYTTALLTYTWLPLPDRDTLDCSVAPAAQVEPFAFVGDIARALERVGLPEGLWSFTVLQVVLNVVLFVPWGVVVRQFLHRGLLVTTLSGLAASVVIETAQLTGLYGIYPCAYRTFDVDDVLTNTLGALVGGLVAPLLLAWMPRARELSVQRHVPRPVTMVRRWLGMLADAFAFTVLSMILSVLTLVGALVLGVDTAGGIASLGWTGFAITVVIPWIVCFVVPPWGGYAASGGQFAVWLTPLWRDAEGQRTHGTLAQRLLRAHVVPGPMMLTLVLDQWLNLDSWANIPWVVVVGVAFVLVPFTRTFRSLSGVLTGCEIVDIRTVDDIPDDPAALALATGSRPAA</sequence>
<feature type="transmembrane region" description="Helical" evidence="1">
    <location>
        <begin position="307"/>
        <end position="327"/>
    </location>
</feature>
<feature type="transmembrane region" description="Helical" evidence="1">
    <location>
        <begin position="169"/>
        <end position="191"/>
    </location>
</feature>
<evidence type="ECO:0000313" key="3">
    <source>
        <dbReference type="EMBL" id="TBT85906.1"/>
    </source>
</evidence>
<evidence type="ECO:0000256" key="1">
    <source>
        <dbReference type="SAM" id="Phobius"/>
    </source>
</evidence>
<organism evidence="3 4">
    <name type="scientific">Propioniciclava sinopodophylli</name>
    <dbReference type="NCBI Taxonomy" id="1837344"/>
    <lineage>
        <taxon>Bacteria</taxon>
        <taxon>Bacillati</taxon>
        <taxon>Actinomycetota</taxon>
        <taxon>Actinomycetes</taxon>
        <taxon>Propionibacteriales</taxon>
        <taxon>Propionibacteriaceae</taxon>
        <taxon>Propioniciclava</taxon>
    </lineage>
</organism>
<dbReference type="Pfam" id="PF04892">
    <property type="entry name" value="VanZ"/>
    <property type="match status" value="1"/>
</dbReference>
<dbReference type="InterPro" id="IPR006976">
    <property type="entry name" value="VanZ-like"/>
</dbReference>
<accession>A0A4Q9KEQ4</accession>
<feature type="transmembrane region" description="Helical" evidence="1">
    <location>
        <begin position="43"/>
        <end position="61"/>
    </location>
</feature>
<feature type="transmembrane region" description="Helical" evidence="1">
    <location>
        <begin position="101"/>
        <end position="123"/>
    </location>
</feature>
<dbReference type="RefSeq" id="WP_131167555.1">
    <property type="nucleotide sequence ID" value="NZ_SDMQ01000004.1"/>
</dbReference>
<feature type="transmembrane region" description="Helical" evidence="1">
    <location>
        <begin position="248"/>
        <end position="270"/>
    </location>
</feature>
<evidence type="ECO:0000313" key="4">
    <source>
        <dbReference type="Proteomes" id="UP000292373"/>
    </source>
</evidence>
<dbReference type="OrthoDB" id="4822551at2"/>
<name>A0A4Q9KEQ4_9ACTN</name>
<dbReference type="PANTHER" id="PTHR36834">
    <property type="entry name" value="MEMBRANE PROTEIN-RELATED"/>
    <property type="match status" value="1"/>
</dbReference>
<dbReference type="Proteomes" id="UP000292373">
    <property type="component" value="Unassembled WGS sequence"/>
</dbReference>
<dbReference type="EMBL" id="SDMQ01000004">
    <property type="protein sequence ID" value="TBT85906.1"/>
    <property type="molecule type" value="Genomic_DNA"/>
</dbReference>
<evidence type="ECO:0000259" key="2">
    <source>
        <dbReference type="Pfam" id="PF04892"/>
    </source>
</evidence>
<dbReference type="PANTHER" id="PTHR36834:SF1">
    <property type="entry name" value="INTEGRAL MEMBRANE PROTEIN"/>
    <property type="match status" value="1"/>
</dbReference>
<keyword evidence="1" id="KW-0472">Membrane</keyword>
<feature type="transmembrane region" description="Helical" evidence="1">
    <location>
        <begin position="130"/>
        <end position="157"/>
    </location>
</feature>